<proteinExistence type="inferred from homology"/>
<keyword evidence="4 6" id="KW-1133">Transmembrane helix</keyword>
<dbReference type="OrthoDB" id="410044at2759"/>
<keyword evidence="3 6" id="KW-0812">Transmembrane</keyword>
<protein>
    <recommendedName>
        <fullName evidence="6">Serpentine receptor class gamma</fullName>
    </recommendedName>
</protein>
<feature type="transmembrane region" description="Helical" evidence="6">
    <location>
        <begin position="30"/>
        <end position="57"/>
    </location>
</feature>
<comment type="subcellular location">
    <subcellularLocation>
        <location evidence="1">Membrane</location>
        <topology evidence="1">Multi-pass membrane protein</topology>
    </subcellularLocation>
</comment>
<comment type="similarity">
    <text evidence="2 6">Belongs to the nematode receptor-like protein srg family.</text>
</comment>
<dbReference type="Pfam" id="PF02118">
    <property type="entry name" value="Srg"/>
    <property type="match status" value="1"/>
</dbReference>
<keyword evidence="5 6" id="KW-0472">Membrane</keyword>
<dbReference type="PANTHER" id="PTHR31627:SF16">
    <property type="entry name" value="SERPENTINE RECEPTOR CLASS GAMMA-69"/>
    <property type="match status" value="1"/>
</dbReference>
<accession>A0A4U5M5U2</accession>
<dbReference type="InterPro" id="IPR000609">
    <property type="entry name" value="7TM_GPCR_serpentine_rcpt_Srg"/>
</dbReference>
<dbReference type="GO" id="GO:0016020">
    <property type="term" value="C:membrane"/>
    <property type="evidence" value="ECO:0007669"/>
    <property type="project" value="UniProtKB-SubCell"/>
</dbReference>
<evidence type="ECO:0000256" key="4">
    <source>
        <dbReference type="ARBA" id="ARBA00022989"/>
    </source>
</evidence>
<evidence type="ECO:0000256" key="5">
    <source>
        <dbReference type="ARBA" id="ARBA00023136"/>
    </source>
</evidence>
<dbReference type="Gene3D" id="1.20.1070.10">
    <property type="entry name" value="Rhodopsin 7-helix transmembrane proteins"/>
    <property type="match status" value="1"/>
</dbReference>
<dbReference type="GO" id="GO:0004888">
    <property type="term" value="F:transmembrane signaling receptor activity"/>
    <property type="evidence" value="ECO:0007669"/>
    <property type="project" value="InterPro"/>
</dbReference>
<name>A0A4U5M5U2_STECR</name>
<dbReference type="AlphaFoldDB" id="A0A4U5M5U2"/>
<reference evidence="7 8" key="1">
    <citation type="journal article" date="2015" name="Genome Biol.">
        <title>Comparative genomics of Steinernema reveals deeply conserved gene regulatory networks.</title>
        <authorList>
            <person name="Dillman A.R."/>
            <person name="Macchietto M."/>
            <person name="Porter C.F."/>
            <person name="Rogers A."/>
            <person name="Williams B."/>
            <person name="Antoshechkin I."/>
            <person name="Lee M.M."/>
            <person name="Goodwin Z."/>
            <person name="Lu X."/>
            <person name="Lewis E.E."/>
            <person name="Goodrich-Blair H."/>
            <person name="Stock S.P."/>
            <person name="Adams B.J."/>
            <person name="Sternberg P.W."/>
            <person name="Mortazavi A."/>
        </authorList>
    </citation>
    <scope>NUCLEOTIDE SEQUENCE [LARGE SCALE GENOMIC DNA]</scope>
    <source>
        <strain evidence="7 8">ALL</strain>
    </source>
</reference>
<gene>
    <name evidence="7" type="ORF">L596_024798</name>
</gene>
<dbReference type="EMBL" id="AZBU02000009">
    <property type="protein sequence ID" value="TKR64228.1"/>
    <property type="molecule type" value="Genomic_DNA"/>
</dbReference>
<comment type="caution">
    <text evidence="6">Lacks conserved residue(s) required for the propagation of feature annotation.</text>
</comment>
<evidence type="ECO:0000256" key="2">
    <source>
        <dbReference type="ARBA" id="ARBA00005692"/>
    </source>
</evidence>
<evidence type="ECO:0000313" key="7">
    <source>
        <dbReference type="EMBL" id="TKR64228.1"/>
    </source>
</evidence>
<dbReference type="GO" id="GO:0007606">
    <property type="term" value="P:sensory perception of chemical stimulus"/>
    <property type="evidence" value="ECO:0007669"/>
    <property type="project" value="UniProtKB-UniRule"/>
</dbReference>
<organism evidence="7 8">
    <name type="scientific">Steinernema carpocapsae</name>
    <name type="common">Entomopathogenic nematode</name>
    <dbReference type="NCBI Taxonomy" id="34508"/>
    <lineage>
        <taxon>Eukaryota</taxon>
        <taxon>Metazoa</taxon>
        <taxon>Ecdysozoa</taxon>
        <taxon>Nematoda</taxon>
        <taxon>Chromadorea</taxon>
        <taxon>Rhabditida</taxon>
        <taxon>Tylenchina</taxon>
        <taxon>Panagrolaimomorpha</taxon>
        <taxon>Strongyloidoidea</taxon>
        <taxon>Steinernematidae</taxon>
        <taxon>Steinernema</taxon>
    </lineage>
</organism>
<reference evidence="7 8" key="2">
    <citation type="journal article" date="2019" name="G3 (Bethesda)">
        <title>Hybrid Assembly of the Genome of the Entomopathogenic Nematode Steinernema carpocapsae Identifies the X-Chromosome.</title>
        <authorList>
            <person name="Serra L."/>
            <person name="Macchietto M."/>
            <person name="Macias-Munoz A."/>
            <person name="McGill C.J."/>
            <person name="Rodriguez I.M."/>
            <person name="Rodriguez B."/>
            <person name="Murad R."/>
            <person name="Mortazavi A."/>
        </authorList>
    </citation>
    <scope>NUCLEOTIDE SEQUENCE [LARGE SCALE GENOMIC DNA]</scope>
    <source>
        <strain evidence="7 8">ALL</strain>
    </source>
</reference>
<dbReference type="Proteomes" id="UP000298663">
    <property type="component" value="Unassembled WGS sequence"/>
</dbReference>
<evidence type="ECO:0000256" key="3">
    <source>
        <dbReference type="ARBA" id="ARBA00022692"/>
    </source>
</evidence>
<evidence type="ECO:0000313" key="8">
    <source>
        <dbReference type="Proteomes" id="UP000298663"/>
    </source>
</evidence>
<feature type="transmembrane region" description="Helical" evidence="6">
    <location>
        <begin position="106"/>
        <end position="125"/>
    </location>
</feature>
<comment type="caution">
    <text evidence="7">The sequence shown here is derived from an EMBL/GenBank/DDBJ whole genome shotgun (WGS) entry which is preliminary data.</text>
</comment>
<feature type="transmembrane region" description="Helical" evidence="6">
    <location>
        <begin position="69"/>
        <end position="86"/>
    </location>
</feature>
<sequence length="154" mass="17572">MIVGGGTFTYFQGEGWAIKHHNVFGIRNSLYVLVITVTASCFGLIMNVVTIASIVINKKHRRHWAEVKLFFLTFACSVIHSLHTALQTTSYLKKDSLPFMKEIFTITPFVVDLTCFTAPWFLLMTSKTFRRAAYRVLKRNKGPIFDSAVFARRS</sequence>
<evidence type="ECO:0000256" key="1">
    <source>
        <dbReference type="ARBA" id="ARBA00004141"/>
    </source>
</evidence>
<evidence type="ECO:0000256" key="6">
    <source>
        <dbReference type="RuleBase" id="RU280813"/>
    </source>
</evidence>
<dbReference type="PANTHER" id="PTHR31627">
    <property type="entry name" value="SERPENTINE RECEPTOR CLASS GAMMA-RELATED"/>
    <property type="match status" value="1"/>
</dbReference>
<keyword evidence="8" id="KW-1185">Reference proteome</keyword>
<dbReference type="InterPro" id="IPR051119">
    <property type="entry name" value="Nematode_SR-like"/>
</dbReference>